<sequence length="306" mass="36098">MTSFDDIHENVEGYKKDVEILSQTLEDVCQEKQKNADLVAWFRLRKRMIKQSLEPMQSEIDDRISQSKNNIKAVSNASDELKRIKNQIDSENERKLERKLEEDLNEIPYESSPLTSKLNFSLEEINSNIAISERILEQIQVEQDSYKKALQEMDQIINFFRGIRKASDIDVNLSSEYINQSNVMIKKYNLKAGTLEPLPETYDPKEMEERYLEIREQVHQIDGRYPMRLFLDLRRTLRKIIHDVGNDRGIKAFSNRSSELIETTNQGIDMFNKKYWQITGQRWERIGTNKHGYKKVHPTHDKISLI</sequence>
<comment type="caution">
    <text evidence="1">The sequence shown here is derived from an EMBL/GenBank/DDBJ whole genome shotgun (WGS) entry which is preliminary data.</text>
</comment>
<gene>
    <name evidence="1" type="ORF">LMG8520_2084</name>
</gene>
<accession>A0A0V8CYI4</accession>
<organism evidence="1 2">
    <name type="scientific">Lactococcus lactis subsp. lactis</name>
    <name type="common">Streptococcus lactis</name>
    <dbReference type="NCBI Taxonomy" id="1360"/>
    <lineage>
        <taxon>Bacteria</taxon>
        <taxon>Bacillati</taxon>
        <taxon>Bacillota</taxon>
        <taxon>Bacilli</taxon>
        <taxon>Lactobacillales</taxon>
        <taxon>Streptococcaceae</taxon>
        <taxon>Lactococcus</taxon>
    </lineage>
</organism>
<dbReference type="RefSeq" id="WP_058210250.1">
    <property type="nucleotide sequence ID" value="NZ_LKLP01000109.1"/>
</dbReference>
<dbReference type="PATRIC" id="fig|1360.106.peg.2195"/>
<reference evidence="2" key="1">
    <citation type="submission" date="2015-10" db="EMBL/GenBank/DDBJ databases">
        <title>Draft Genome Sequences of 11 Lactococcus lactis subspecies cremoris strains.</title>
        <authorList>
            <person name="Wels M."/>
            <person name="Backus L."/>
            <person name="Boekhorst J."/>
            <person name="Dijkstra A."/>
            <person name="Beerthuizen M."/>
            <person name="Kelly W."/>
            <person name="Siezen R."/>
            <person name="Bachmann H."/>
            <person name="Van Hijum S."/>
        </authorList>
    </citation>
    <scope>NUCLEOTIDE SEQUENCE [LARGE SCALE GENOMIC DNA]</scope>
    <source>
        <strain evidence="2">LMG8520</strain>
    </source>
</reference>
<name>A0A0V8CYI4_LACLL</name>
<evidence type="ECO:0000313" key="2">
    <source>
        <dbReference type="Proteomes" id="UP000054230"/>
    </source>
</evidence>
<proteinExistence type="predicted"/>
<protein>
    <submittedName>
        <fullName evidence="1">Uncharacterized protein</fullName>
    </submittedName>
</protein>
<dbReference type="Proteomes" id="UP000054230">
    <property type="component" value="Unassembled WGS sequence"/>
</dbReference>
<dbReference type="EMBL" id="LKLP01000109">
    <property type="protein sequence ID" value="KSU06382.1"/>
    <property type="molecule type" value="Genomic_DNA"/>
</dbReference>
<evidence type="ECO:0000313" key="1">
    <source>
        <dbReference type="EMBL" id="KSU06382.1"/>
    </source>
</evidence>
<dbReference type="AlphaFoldDB" id="A0A0V8CYI4"/>